<proteinExistence type="predicted"/>
<accession>A0A8H6X4K4</accession>
<name>A0A8H6X4K4_9AGAR</name>
<feature type="region of interest" description="Disordered" evidence="1">
    <location>
        <begin position="1"/>
        <end position="20"/>
    </location>
</feature>
<comment type="caution">
    <text evidence="2">The sequence shown here is derived from an EMBL/GenBank/DDBJ whole genome shotgun (WGS) entry which is preliminary data.</text>
</comment>
<dbReference type="EMBL" id="JACAZH010000048">
    <property type="protein sequence ID" value="KAF7334353.1"/>
    <property type="molecule type" value="Genomic_DNA"/>
</dbReference>
<organism evidence="2 3">
    <name type="scientific">Mycena sanguinolenta</name>
    <dbReference type="NCBI Taxonomy" id="230812"/>
    <lineage>
        <taxon>Eukaryota</taxon>
        <taxon>Fungi</taxon>
        <taxon>Dikarya</taxon>
        <taxon>Basidiomycota</taxon>
        <taxon>Agaricomycotina</taxon>
        <taxon>Agaricomycetes</taxon>
        <taxon>Agaricomycetidae</taxon>
        <taxon>Agaricales</taxon>
        <taxon>Marasmiineae</taxon>
        <taxon>Mycenaceae</taxon>
        <taxon>Mycena</taxon>
    </lineage>
</organism>
<reference evidence="2" key="1">
    <citation type="submission" date="2020-05" db="EMBL/GenBank/DDBJ databases">
        <title>Mycena genomes resolve the evolution of fungal bioluminescence.</title>
        <authorList>
            <person name="Tsai I.J."/>
        </authorList>
    </citation>
    <scope>NUCLEOTIDE SEQUENCE</scope>
    <source>
        <strain evidence="2">160909Yilan</strain>
    </source>
</reference>
<evidence type="ECO:0000313" key="3">
    <source>
        <dbReference type="Proteomes" id="UP000623467"/>
    </source>
</evidence>
<dbReference type="AlphaFoldDB" id="A0A8H6X4K4"/>
<sequence length="198" mass="20928">MFVPMQPSASQLASGSGWGGQVEGPSAPRVRAGRCISCVVQSPVIVSAAMCTAFEIAKILADRWDVAIASSASSSRIFIVFSPRSARLSERAVRSSLRARRSAQLMWQAADILASPAAARSSTSNGEFRKQCRCSCGQPVCAGLGRARVELCVQIWENIAFTSRAITDAALRITTATPPAISLIARLRSTDDPEAAAS</sequence>
<keyword evidence="3" id="KW-1185">Reference proteome</keyword>
<protein>
    <submittedName>
        <fullName evidence="2">Uncharacterized protein</fullName>
    </submittedName>
</protein>
<dbReference type="Proteomes" id="UP000623467">
    <property type="component" value="Unassembled WGS sequence"/>
</dbReference>
<gene>
    <name evidence="2" type="ORF">MSAN_02380200</name>
</gene>
<evidence type="ECO:0000256" key="1">
    <source>
        <dbReference type="SAM" id="MobiDB-lite"/>
    </source>
</evidence>
<evidence type="ECO:0000313" key="2">
    <source>
        <dbReference type="EMBL" id="KAF7334353.1"/>
    </source>
</evidence>